<accession>J4IC00</accession>
<reference evidence="1 2" key="1">
    <citation type="journal article" date="2012" name="Appl. Environ. Microbiol.">
        <title>Short-read sequencing for genomic analysis of the brown rot fungus Fibroporia radiculosa.</title>
        <authorList>
            <person name="Tang J.D."/>
            <person name="Perkins A.D."/>
            <person name="Sonstegard T.S."/>
            <person name="Schroeder S.G."/>
            <person name="Burgess S.C."/>
            <person name="Diehl S.V."/>
        </authorList>
    </citation>
    <scope>NUCLEOTIDE SEQUENCE [LARGE SCALE GENOMIC DNA]</scope>
    <source>
        <strain evidence="1 2">TFFH 294</strain>
    </source>
</reference>
<dbReference type="Proteomes" id="UP000006352">
    <property type="component" value="Unassembled WGS sequence"/>
</dbReference>
<dbReference type="OrthoDB" id="5311491at2759"/>
<evidence type="ECO:0000313" key="1">
    <source>
        <dbReference type="EMBL" id="CCM05546.1"/>
    </source>
</evidence>
<dbReference type="EMBL" id="HE797195">
    <property type="protein sequence ID" value="CCM05546.1"/>
    <property type="molecule type" value="Genomic_DNA"/>
</dbReference>
<keyword evidence="2" id="KW-1185">Reference proteome</keyword>
<sequence>MPTAPVDQNGTVLYFEDSGAPSSSDDYTTVMILHGAIFHCGTFRPVFPYASRNNLRIVLINWRDYPESTPYSDAELERMRGPLDAQAAALAAHGVEFQNFIVWFVKTHQTPPIKANKDGSLSGGVAFAAWSAGNLQCIALLAHADKASTKTRALLDIHLRTLIVYSPNHTAIGAPAHPKLYSPFRDGTLSPAQKEAAFLPWICAYYTGVDLASDGAASEKAILAREKLDIKPTHERMTPEELAGILDTREKPQTAVPLEFLNPLAFQDVVRRGLFDCASAGAPQPVWPRVRVRVVWPAMDVDDVLWTAELLRRQAEDAKKSANIGREVDVVRIDDMNHFGHWDAPEKFVEFLANVV</sequence>
<dbReference type="Gene3D" id="3.40.50.1820">
    <property type="entry name" value="alpha/beta hydrolase"/>
    <property type="match status" value="1"/>
</dbReference>
<evidence type="ECO:0000313" key="2">
    <source>
        <dbReference type="Proteomes" id="UP000006352"/>
    </source>
</evidence>
<dbReference type="GeneID" id="24100457"/>
<dbReference type="SUPFAM" id="SSF53474">
    <property type="entry name" value="alpha/beta-Hydrolases"/>
    <property type="match status" value="1"/>
</dbReference>
<dbReference type="InParanoid" id="J4IC00"/>
<name>J4IC00_9APHY</name>
<dbReference type="RefSeq" id="XP_012184829.1">
    <property type="nucleotide sequence ID" value="XM_012329439.1"/>
</dbReference>
<dbReference type="AlphaFoldDB" id="J4IC00"/>
<dbReference type="InterPro" id="IPR029058">
    <property type="entry name" value="AB_hydrolase_fold"/>
</dbReference>
<dbReference type="HOGENOM" id="CLU_045014_0_0_1"/>
<protein>
    <submittedName>
        <fullName evidence="1">Uncharacterized protein</fullName>
    </submittedName>
</protein>
<organism evidence="1 2">
    <name type="scientific">Fibroporia radiculosa</name>
    <dbReference type="NCBI Taxonomy" id="599839"/>
    <lineage>
        <taxon>Eukaryota</taxon>
        <taxon>Fungi</taxon>
        <taxon>Dikarya</taxon>
        <taxon>Basidiomycota</taxon>
        <taxon>Agaricomycotina</taxon>
        <taxon>Agaricomycetes</taxon>
        <taxon>Polyporales</taxon>
        <taxon>Fibroporiaceae</taxon>
        <taxon>Fibroporia</taxon>
    </lineage>
</organism>
<gene>
    <name evidence="1" type="ORF">FIBRA_07773</name>
</gene>
<proteinExistence type="predicted"/>